<evidence type="ECO:0000256" key="7">
    <source>
        <dbReference type="ARBA" id="ARBA00022989"/>
    </source>
</evidence>
<comment type="caution">
    <text evidence="12">The sequence shown here is derived from an EMBL/GenBank/DDBJ whole genome shotgun (WGS) entry which is preliminary data.</text>
</comment>
<evidence type="ECO:0000256" key="6">
    <source>
        <dbReference type="ARBA" id="ARBA00022837"/>
    </source>
</evidence>
<dbReference type="Pfam" id="PF04678">
    <property type="entry name" value="MCU"/>
    <property type="match status" value="1"/>
</dbReference>
<evidence type="ECO:0000313" key="12">
    <source>
        <dbReference type="EMBL" id="KAK9678223.1"/>
    </source>
</evidence>
<organism evidence="12 13">
    <name type="scientific">Saponaria officinalis</name>
    <name type="common">Common soapwort</name>
    <name type="synonym">Lychnis saponaria</name>
    <dbReference type="NCBI Taxonomy" id="3572"/>
    <lineage>
        <taxon>Eukaryota</taxon>
        <taxon>Viridiplantae</taxon>
        <taxon>Streptophyta</taxon>
        <taxon>Embryophyta</taxon>
        <taxon>Tracheophyta</taxon>
        <taxon>Spermatophyta</taxon>
        <taxon>Magnoliopsida</taxon>
        <taxon>eudicotyledons</taxon>
        <taxon>Gunneridae</taxon>
        <taxon>Pentapetalae</taxon>
        <taxon>Caryophyllales</taxon>
        <taxon>Caryophyllaceae</taxon>
        <taxon>Caryophylleae</taxon>
        <taxon>Saponaria</taxon>
    </lineage>
</organism>
<feature type="region of interest" description="Disordered" evidence="10">
    <location>
        <begin position="25"/>
        <end position="49"/>
    </location>
</feature>
<dbReference type="GO" id="GO:0051560">
    <property type="term" value="P:mitochondrial calcium ion homeostasis"/>
    <property type="evidence" value="ECO:0007669"/>
    <property type="project" value="InterPro"/>
</dbReference>
<evidence type="ECO:0000256" key="3">
    <source>
        <dbReference type="ARBA" id="ARBA00022448"/>
    </source>
</evidence>
<keyword evidence="9" id="KW-0472">Membrane</keyword>
<evidence type="ECO:0000256" key="1">
    <source>
        <dbReference type="ARBA" id="ARBA00004141"/>
    </source>
</evidence>
<evidence type="ECO:0000256" key="5">
    <source>
        <dbReference type="ARBA" id="ARBA00022692"/>
    </source>
</evidence>
<evidence type="ECO:0000256" key="10">
    <source>
        <dbReference type="SAM" id="MobiDB-lite"/>
    </source>
</evidence>
<gene>
    <name evidence="12" type="ORF">RND81_11G197400</name>
</gene>
<protein>
    <recommendedName>
        <fullName evidence="11">Calcium uniporter protein C-terminal domain-containing protein</fullName>
    </recommendedName>
</protein>
<keyword evidence="6" id="KW-0106">Calcium</keyword>
<dbReference type="InterPro" id="IPR039055">
    <property type="entry name" value="MCU_fam"/>
</dbReference>
<dbReference type="PANTHER" id="PTHR13462:SF31">
    <property type="entry name" value="CALCIUM UNIPORTER PROTEIN 1, MITOCHONDRIAL"/>
    <property type="match status" value="1"/>
</dbReference>
<comment type="subcellular location">
    <subcellularLocation>
        <location evidence="1">Membrane</location>
        <topology evidence="1">Multi-pass membrane protein</topology>
    </subcellularLocation>
</comment>
<keyword evidence="13" id="KW-1185">Reference proteome</keyword>
<name>A0AAW1HP39_SAPOF</name>
<sequence>MAFKKTLVQRLFNLSRFSTPSLCRNPVGKPQIHDPNPVPNAKPNPHRRPLHQSTAAVRLFPMTGTALSETLREMDITRGRLNLDGLVARVDHAPAEDTAGLTVREVRKVLRAAQAEMIRGKLSEVGKDWVNYREFVDLIEEFCGGNKEQAIEFAKTLDDSGSVIVLGNSVCLRPHQEIRTLVAKVIHNLVAPPVSVDPNDPRRKELEAMEEQKAEIDQKAEALVRRELWAGLGYMVVQTAGFMRLTFWELSWDVMEPICFYVTSAYFMIGYTFFLRTSKEPSFEGFFQSRFNAKQKRLMEAREFNVERYNELKKMFQPNCSSPSSLDDSRLIKFNHHHQVN</sequence>
<dbReference type="PANTHER" id="PTHR13462">
    <property type="entry name" value="CALCIUM UNIPORTER PROTEIN, MITOCHONDRIAL"/>
    <property type="match status" value="1"/>
</dbReference>
<dbReference type="InterPro" id="IPR006769">
    <property type="entry name" value="MCU_C"/>
</dbReference>
<evidence type="ECO:0000313" key="13">
    <source>
        <dbReference type="Proteomes" id="UP001443914"/>
    </source>
</evidence>
<dbReference type="EMBL" id="JBDFQZ010000011">
    <property type="protein sequence ID" value="KAK9678223.1"/>
    <property type="molecule type" value="Genomic_DNA"/>
</dbReference>
<dbReference type="GO" id="GO:0036444">
    <property type="term" value="P:calcium import into the mitochondrion"/>
    <property type="evidence" value="ECO:0007669"/>
    <property type="project" value="TreeGrafter"/>
</dbReference>
<keyword evidence="4" id="KW-0109">Calcium transport</keyword>
<keyword evidence="5" id="KW-0812">Transmembrane</keyword>
<accession>A0AAW1HP39</accession>
<keyword evidence="8" id="KW-0406">Ion transport</keyword>
<dbReference type="GO" id="GO:1990246">
    <property type="term" value="C:uniplex complex"/>
    <property type="evidence" value="ECO:0007669"/>
    <property type="project" value="TreeGrafter"/>
</dbReference>
<evidence type="ECO:0000256" key="8">
    <source>
        <dbReference type="ARBA" id="ARBA00023065"/>
    </source>
</evidence>
<dbReference type="GO" id="GO:0015292">
    <property type="term" value="F:uniporter activity"/>
    <property type="evidence" value="ECO:0007669"/>
    <property type="project" value="TreeGrafter"/>
</dbReference>
<proteinExistence type="inferred from homology"/>
<evidence type="ECO:0000256" key="9">
    <source>
        <dbReference type="ARBA" id="ARBA00023136"/>
    </source>
</evidence>
<reference evidence="12" key="1">
    <citation type="submission" date="2024-03" db="EMBL/GenBank/DDBJ databases">
        <title>WGS assembly of Saponaria officinalis var. Norfolk2.</title>
        <authorList>
            <person name="Jenkins J."/>
            <person name="Shu S."/>
            <person name="Grimwood J."/>
            <person name="Barry K."/>
            <person name="Goodstein D."/>
            <person name="Schmutz J."/>
            <person name="Leebens-Mack J."/>
            <person name="Osbourn A."/>
        </authorList>
    </citation>
    <scope>NUCLEOTIDE SEQUENCE [LARGE SCALE GENOMIC DNA]</scope>
    <source>
        <strain evidence="12">JIC</strain>
    </source>
</reference>
<keyword evidence="7" id="KW-1133">Transmembrane helix</keyword>
<dbReference type="AlphaFoldDB" id="A0AAW1HP39"/>
<evidence type="ECO:0000256" key="2">
    <source>
        <dbReference type="ARBA" id="ARBA00005653"/>
    </source>
</evidence>
<comment type="similarity">
    <text evidence="2">Belongs to the MCU (TC 1.A.77) family.</text>
</comment>
<keyword evidence="3" id="KW-0813">Transport</keyword>
<evidence type="ECO:0000259" key="11">
    <source>
        <dbReference type="Pfam" id="PF04678"/>
    </source>
</evidence>
<feature type="domain" description="Calcium uniporter protein C-terminal" evidence="11">
    <location>
        <begin position="148"/>
        <end position="312"/>
    </location>
</feature>
<evidence type="ECO:0000256" key="4">
    <source>
        <dbReference type="ARBA" id="ARBA00022568"/>
    </source>
</evidence>
<dbReference type="GO" id="GO:0005262">
    <property type="term" value="F:calcium channel activity"/>
    <property type="evidence" value="ECO:0007669"/>
    <property type="project" value="TreeGrafter"/>
</dbReference>
<dbReference type="Proteomes" id="UP001443914">
    <property type="component" value="Unassembled WGS sequence"/>
</dbReference>